<keyword evidence="3" id="KW-0469">Meiosis</keyword>
<evidence type="ECO:0000256" key="4">
    <source>
        <dbReference type="SAM" id="Coils"/>
    </source>
</evidence>
<feature type="coiled-coil region" evidence="4">
    <location>
        <begin position="171"/>
        <end position="198"/>
    </location>
</feature>
<dbReference type="InterPro" id="IPR026676">
    <property type="entry name" value="SYCE1"/>
</dbReference>
<dbReference type="KEGG" id="dord:105982971"/>
<evidence type="ECO:0000256" key="2">
    <source>
        <dbReference type="ARBA" id="ARBA00023054"/>
    </source>
</evidence>
<keyword evidence="5" id="KW-1185">Reference proteome</keyword>
<protein>
    <submittedName>
        <fullName evidence="6">Synaptonemal complex central element protein 1-like</fullName>
    </submittedName>
</protein>
<name>A0A1S3EUQ3_DIPOR</name>
<feature type="coiled-coil region" evidence="4">
    <location>
        <begin position="82"/>
        <end position="137"/>
    </location>
</feature>
<dbReference type="AlphaFoldDB" id="A0A1S3EUQ3"/>
<dbReference type="RefSeq" id="XP_012868148.1">
    <property type="nucleotide sequence ID" value="XM_013012694.1"/>
</dbReference>
<dbReference type="GO" id="GO:0000795">
    <property type="term" value="C:synaptonemal complex"/>
    <property type="evidence" value="ECO:0007669"/>
    <property type="project" value="InterPro"/>
</dbReference>
<evidence type="ECO:0000256" key="1">
    <source>
        <dbReference type="ARBA" id="ARBA00010094"/>
    </source>
</evidence>
<dbReference type="OrthoDB" id="8931744at2759"/>
<dbReference type="InParanoid" id="A0A1S3EUQ3"/>
<evidence type="ECO:0000313" key="6">
    <source>
        <dbReference type="RefSeq" id="XP_012868148.1"/>
    </source>
</evidence>
<dbReference type="GO" id="GO:0007130">
    <property type="term" value="P:synaptonemal complex assembly"/>
    <property type="evidence" value="ECO:0007669"/>
    <property type="project" value="InterPro"/>
</dbReference>
<gene>
    <name evidence="6" type="primary">Syce1l</name>
</gene>
<accession>A0A1S3EUQ3</accession>
<reference evidence="6" key="1">
    <citation type="submission" date="2025-08" db="UniProtKB">
        <authorList>
            <consortium name="RefSeq"/>
        </authorList>
    </citation>
    <scope>IDENTIFICATION</scope>
    <source>
        <tissue evidence="6">Kidney</tissue>
    </source>
</reference>
<dbReference type="GeneID" id="105982971"/>
<comment type="similarity">
    <text evidence="1">Belongs to the SYCE family.</text>
</comment>
<dbReference type="PANTHER" id="PTHR21731">
    <property type="entry name" value="SYNAPTONEMAL COMPLEX CENTRAL ELEMENT PROTEIN 1-LIKE"/>
    <property type="match status" value="1"/>
</dbReference>
<dbReference type="Pfam" id="PF15233">
    <property type="entry name" value="SYCE1"/>
    <property type="match status" value="1"/>
</dbReference>
<evidence type="ECO:0000313" key="5">
    <source>
        <dbReference type="Proteomes" id="UP000081671"/>
    </source>
</evidence>
<proteinExistence type="inferred from homology"/>
<sequence length="238" mass="26101">MRAASHRHVPHQRSCANPLLENGGEAGAFGGKVAGIPGGGVHGGGGGRSLNFRRQAKSSKMNEDLLATVKKLQKEGSLEPQIKDLINRINELQQAKQTSNKELGEGQTLQEILLQQLDSLNGEEAHLEEVLRKKQEALKILQDHWHKKKSKAQWLDMGEQLEDLMYQHKDLWELQMLEQRLTQEIQALERSLEHLLAESEAGAGCGMGVARAPGGGWACSSRENGVGCCQSSGAWSEL</sequence>
<dbReference type="PANTHER" id="PTHR21731:SF1">
    <property type="entry name" value="SYNAPTONEMAL COMPLEX CENTRAL ELEMENT PROTEIN 1-LIKE"/>
    <property type="match status" value="1"/>
</dbReference>
<organism evidence="5 6">
    <name type="scientific">Dipodomys ordii</name>
    <name type="common">Ord's kangaroo rat</name>
    <dbReference type="NCBI Taxonomy" id="10020"/>
    <lineage>
        <taxon>Eukaryota</taxon>
        <taxon>Metazoa</taxon>
        <taxon>Chordata</taxon>
        <taxon>Craniata</taxon>
        <taxon>Vertebrata</taxon>
        <taxon>Euteleostomi</taxon>
        <taxon>Mammalia</taxon>
        <taxon>Eutheria</taxon>
        <taxon>Euarchontoglires</taxon>
        <taxon>Glires</taxon>
        <taxon>Rodentia</taxon>
        <taxon>Castorimorpha</taxon>
        <taxon>Heteromyidae</taxon>
        <taxon>Dipodomyinae</taxon>
        <taxon>Dipodomys</taxon>
    </lineage>
</organism>
<dbReference type="CTD" id="100130958"/>
<dbReference type="FunCoup" id="A0A1S3EUQ3">
    <property type="interactions" value="10"/>
</dbReference>
<evidence type="ECO:0000256" key="3">
    <source>
        <dbReference type="ARBA" id="ARBA00023254"/>
    </source>
</evidence>
<keyword evidence="2 4" id="KW-0175">Coiled coil</keyword>
<dbReference type="Proteomes" id="UP000081671">
    <property type="component" value="Unplaced"/>
</dbReference>